<accession>A0ABX4J3X7</accession>
<reference evidence="1 2" key="1">
    <citation type="submission" date="2017-09" db="EMBL/GenBank/DDBJ databases">
        <title>Comparative genomics of rhizobia isolated from Phaseolus vulgaris in China.</title>
        <authorList>
            <person name="Tong W."/>
        </authorList>
    </citation>
    <scope>NUCLEOTIDE SEQUENCE [LARGE SCALE GENOMIC DNA]</scope>
    <source>
        <strain evidence="1 2">Y27</strain>
    </source>
</reference>
<comment type="caution">
    <text evidence="1">The sequence shown here is derived from an EMBL/GenBank/DDBJ whole genome shotgun (WGS) entry which is preliminary data.</text>
</comment>
<proteinExistence type="predicted"/>
<dbReference type="EMBL" id="NWSL01000017">
    <property type="protein sequence ID" value="PDS49522.1"/>
    <property type="molecule type" value="Genomic_DNA"/>
</dbReference>
<organism evidence="1 2">
    <name type="scientific">Rhizobium anhuiense</name>
    <dbReference type="NCBI Taxonomy" id="1184720"/>
    <lineage>
        <taxon>Bacteria</taxon>
        <taxon>Pseudomonadati</taxon>
        <taxon>Pseudomonadota</taxon>
        <taxon>Alphaproteobacteria</taxon>
        <taxon>Hyphomicrobiales</taxon>
        <taxon>Rhizobiaceae</taxon>
        <taxon>Rhizobium/Agrobacterium group</taxon>
        <taxon>Rhizobium</taxon>
    </lineage>
</organism>
<dbReference type="Proteomes" id="UP000219972">
    <property type="component" value="Unassembled WGS sequence"/>
</dbReference>
<protein>
    <recommendedName>
        <fullName evidence="3">DUF3396 domain-containing protein</fullName>
    </recommendedName>
</protein>
<evidence type="ECO:0008006" key="3">
    <source>
        <dbReference type="Google" id="ProtNLM"/>
    </source>
</evidence>
<evidence type="ECO:0000313" key="1">
    <source>
        <dbReference type="EMBL" id="PDS49522.1"/>
    </source>
</evidence>
<name>A0ABX4J3X7_9HYPH</name>
<gene>
    <name evidence="1" type="ORF">CO662_23870</name>
</gene>
<sequence>MMRMFINTDAATTDWSVGKEVLLAFCEADFRLVPESIYQWETRIGEFHSIEQCEPHWAGIARSRIRGSLIEFPIGLGWRRKKDIRYQAEIKHSQTNMLGHWLSGKLSVYAAPHKTVDWLPAFRRLCRVMRPTFGLLHYFVPIEDTERSGTPESYFGGGVVPPRGTLKDIPNLGWATFLGGELAKAVKAEQIEEAGFTIEKINDGYLLRLTDNINDLADNYSHFSKRRAELKKLFPDDFFLVKHEPISV</sequence>
<keyword evidence="2" id="KW-1185">Reference proteome</keyword>
<evidence type="ECO:0000313" key="2">
    <source>
        <dbReference type="Proteomes" id="UP000219972"/>
    </source>
</evidence>